<accession>A0A8J4XDI1</accession>
<evidence type="ECO:0000313" key="3">
    <source>
        <dbReference type="Proteomes" id="UP000727407"/>
    </source>
</evidence>
<proteinExistence type="predicted"/>
<dbReference type="Proteomes" id="UP000727407">
    <property type="component" value="Unassembled WGS sequence"/>
</dbReference>
<reference evidence="2" key="1">
    <citation type="submission" date="2020-07" db="EMBL/GenBank/DDBJ databases">
        <title>Clarias magur genome sequencing, assembly and annotation.</title>
        <authorList>
            <person name="Kushwaha B."/>
            <person name="Kumar R."/>
            <person name="Das P."/>
            <person name="Joshi C.G."/>
            <person name="Kumar D."/>
            <person name="Nagpure N.S."/>
            <person name="Pandey M."/>
            <person name="Agarwal S."/>
            <person name="Srivastava S."/>
            <person name="Singh M."/>
            <person name="Sahoo L."/>
            <person name="Jayasankar P."/>
            <person name="Meher P.K."/>
            <person name="Koringa P.G."/>
            <person name="Iquebal M.A."/>
            <person name="Das S.P."/>
            <person name="Bit A."/>
            <person name="Patnaik S."/>
            <person name="Patel N."/>
            <person name="Shah T.M."/>
            <person name="Hinsu A."/>
            <person name="Jena J.K."/>
        </authorList>
    </citation>
    <scope>NUCLEOTIDE SEQUENCE</scope>
    <source>
        <strain evidence="2">CIFAMagur01</strain>
        <tissue evidence="2">Testis</tissue>
    </source>
</reference>
<gene>
    <name evidence="2" type="ORF">DAT39_011681</name>
</gene>
<comment type="caution">
    <text evidence="2">The sequence shown here is derived from an EMBL/GenBank/DDBJ whole genome shotgun (WGS) entry which is preliminary data.</text>
</comment>
<feature type="region of interest" description="Disordered" evidence="1">
    <location>
        <begin position="55"/>
        <end position="110"/>
    </location>
</feature>
<evidence type="ECO:0000256" key="1">
    <source>
        <dbReference type="SAM" id="MobiDB-lite"/>
    </source>
</evidence>
<protein>
    <submittedName>
        <fullName evidence="2">Uncharacterized protein</fullName>
    </submittedName>
</protein>
<feature type="compositionally biased region" description="Polar residues" evidence="1">
    <location>
        <begin position="96"/>
        <end position="110"/>
    </location>
</feature>
<keyword evidence="3" id="KW-1185">Reference proteome</keyword>
<sequence>MQGVIVPHWAFSERLSAEHASICSRRPGPSITAASYSISTNPMARLRLRDDAAEETMGVSDDVEAGQTVTDYADQTTRRDTNEGPMRTQDSHSAEHTVTVQRQHTGTSED</sequence>
<evidence type="ECO:0000313" key="2">
    <source>
        <dbReference type="EMBL" id="KAF5898605.1"/>
    </source>
</evidence>
<dbReference type="AlphaFoldDB" id="A0A8J4XDI1"/>
<name>A0A8J4XDI1_CLAMG</name>
<organism evidence="2 3">
    <name type="scientific">Clarias magur</name>
    <name type="common">Asian catfish</name>
    <name type="synonym">Macropteronotus magur</name>
    <dbReference type="NCBI Taxonomy" id="1594786"/>
    <lineage>
        <taxon>Eukaryota</taxon>
        <taxon>Metazoa</taxon>
        <taxon>Chordata</taxon>
        <taxon>Craniata</taxon>
        <taxon>Vertebrata</taxon>
        <taxon>Euteleostomi</taxon>
        <taxon>Actinopterygii</taxon>
        <taxon>Neopterygii</taxon>
        <taxon>Teleostei</taxon>
        <taxon>Ostariophysi</taxon>
        <taxon>Siluriformes</taxon>
        <taxon>Clariidae</taxon>
        <taxon>Clarias</taxon>
    </lineage>
</organism>
<dbReference type="EMBL" id="QNUK01000194">
    <property type="protein sequence ID" value="KAF5898605.1"/>
    <property type="molecule type" value="Genomic_DNA"/>
</dbReference>